<dbReference type="InterPro" id="IPR011009">
    <property type="entry name" value="Kinase-like_dom_sf"/>
</dbReference>
<sequence length="286" mass="33167">MWQAIADHINSELDTDFKVTDKSQLTGGDINLAFKISGNGRDFFVKLNQREQLEQFATEALSLRTLRQHHCIRVPEVICYGQTIDKAFLVLEYLPLVKESGAGWQQLGQQLALLHQQHEQAMFGFDWDNAIGRTPQPNKWQSNWSSFFSEQRLGWQLQLLLEQGFGFGNIDYLVEQCRQRLAHHQPAPSLLHGDLWRGNVGFLAGSPVIFDPACYYGDQETDVAFTSLFGRFPDTFYQSYQQLNKLPDGYEQRKDLYNLYHVLNHAYLFRGTFLVQAQEMIKQQFY</sequence>
<keyword evidence="2 3" id="KW-0418">Kinase</keyword>
<evidence type="ECO:0000313" key="4">
    <source>
        <dbReference type="Proteomes" id="UP000034228"/>
    </source>
</evidence>
<name>A0A0M2VA68_9GAMM</name>
<keyword evidence="4" id="KW-1185">Reference proteome</keyword>
<reference evidence="3 4" key="1">
    <citation type="submission" date="2015-03" db="EMBL/GenBank/DDBJ databases">
        <title>Draft genome sequences of two protease-producing strains of Arsukibacterium isolated from two cold and alkaline environments.</title>
        <authorList>
            <person name="Lylloff J.E."/>
            <person name="Skov L.B."/>
            <person name="Jepsen M."/>
            <person name="Hallin P.F."/>
            <person name="Sorensen S.J."/>
            <person name="Stougaard P."/>
            <person name="Glaring M.A."/>
        </authorList>
    </citation>
    <scope>NUCLEOTIDE SEQUENCE [LARGE SCALE GENOMIC DNA]</scope>
    <source>
        <strain evidence="3 4">GCM72</strain>
    </source>
</reference>
<comment type="similarity">
    <text evidence="1 2">Belongs to the fructosamine kinase family.</text>
</comment>
<dbReference type="Pfam" id="PF03881">
    <property type="entry name" value="Fructosamin_kin"/>
    <property type="match status" value="1"/>
</dbReference>
<evidence type="ECO:0000313" key="3">
    <source>
        <dbReference type="EMBL" id="KKO46038.1"/>
    </source>
</evidence>
<keyword evidence="2" id="KW-0808">Transferase</keyword>
<dbReference type="OrthoDB" id="5291879at2"/>
<dbReference type="PANTHER" id="PTHR12149">
    <property type="entry name" value="FRUCTOSAMINE 3 KINASE-RELATED PROTEIN"/>
    <property type="match status" value="1"/>
</dbReference>
<dbReference type="Proteomes" id="UP000034228">
    <property type="component" value="Unassembled WGS sequence"/>
</dbReference>
<dbReference type="PIRSF" id="PIRSF006221">
    <property type="entry name" value="Ketosamine-3-kinase"/>
    <property type="match status" value="1"/>
</dbReference>
<gene>
    <name evidence="3" type="ORF">WG68_06660</name>
</gene>
<dbReference type="InterPro" id="IPR016477">
    <property type="entry name" value="Fructo-/Ketosamine-3-kinase"/>
</dbReference>
<dbReference type="PATRIC" id="fig|336831.14.peg.1231"/>
<dbReference type="AlphaFoldDB" id="A0A0M2VA68"/>
<dbReference type="EMBL" id="LAHO01000005">
    <property type="protein sequence ID" value="KKO46038.1"/>
    <property type="molecule type" value="Genomic_DNA"/>
</dbReference>
<comment type="caution">
    <text evidence="3">The sequence shown here is derived from an EMBL/GenBank/DDBJ whole genome shotgun (WGS) entry which is preliminary data.</text>
</comment>
<dbReference type="Gene3D" id="3.30.200.20">
    <property type="entry name" value="Phosphorylase Kinase, domain 1"/>
    <property type="match status" value="1"/>
</dbReference>
<dbReference type="STRING" id="336831.WG68_06660"/>
<organism evidence="3 4">
    <name type="scientific">Arsukibacterium ikkense</name>
    <dbReference type="NCBI Taxonomy" id="336831"/>
    <lineage>
        <taxon>Bacteria</taxon>
        <taxon>Pseudomonadati</taxon>
        <taxon>Pseudomonadota</taxon>
        <taxon>Gammaproteobacteria</taxon>
        <taxon>Chromatiales</taxon>
        <taxon>Chromatiaceae</taxon>
        <taxon>Arsukibacterium</taxon>
    </lineage>
</organism>
<evidence type="ECO:0000256" key="1">
    <source>
        <dbReference type="ARBA" id="ARBA00009460"/>
    </source>
</evidence>
<dbReference type="SUPFAM" id="SSF56112">
    <property type="entry name" value="Protein kinase-like (PK-like)"/>
    <property type="match status" value="1"/>
</dbReference>
<accession>A0A0M2VA68</accession>
<evidence type="ECO:0000256" key="2">
    <source>
        <dbReference type="PIRNR" id="PIRNR006221"/>
    </source>
</evidence>
<dbReference type="GO" id="GO:0016301">
    <property type="term" value="F:kinase activity"/>
    <property type="evidence" value="ECO:0007669"/>
    <property type="project" value="UniProtKB-UniRule"/>
</dbReference>
<dbReference type="Gene3D" id="3.90.1200.10">
    <property type="match status" value="1"/>
</dbReference>
<protein>
    <submittedName>
        <fullName evidence="3">Fructosamine kinase</fullName>
    </submittedName>
</protein>
<proteinExistence type="inferred from homology"/>
<dbReference type="RefSeq" id="WP_046556900.1">
    <property type="nucleotide sequence ID" value="NZ_LAHO01000005.1"/>
</dbReference>
<dbReference type="PANTHER" id="PTHR12149:SF8">
    <property type="entry name" value="PROTEIN-RIBULOSAMINE 3-KINASE"/>
    <property type="match status" value="1"/>
</dbReference>